<dbReference type="Proteomes" id="UP000557772">
    <property type="component" value="Unassembled WGS sequence"/>
</dbReference>
<dbReference type="SUPFAM" id="SSF52540">
    <property type="entry name" value="P-loop containing nucleoside triphosphate hydrolases"/>
    <property type="match status" value="1"/>
</dbReference>
<keyword evidence="3 5" id="KW-0067">ATP-binding</keyword>
<dbReference type="SMART" id="SM00382">
    <property type="entry name" value="AAA"/>
    <property type="match status" value="1"/>
</dbReference>
<protein>
    <submittedName>
        <fullName evidence="5">ABC transporter ATP-binding protein</fullName>
    </submittedName>
</protein>
<dbReference type="RefSeq" id="WP_171152404.1">
    <property type="nucleotide sequence ID" value="NZ_JABENB010000001.1"/>
</dbReference>
<organism evidence="5 6">
    <name type="scientific">Flexivirga aerilata</name>
    <dbReference type="NCBI Taxonomy" id="1656889"/>
    <lineage>
        <taxon>Bacteria</taxon>
        <taxon>Bacillati</taxon>
        <taxon>Actinomycetota</taxon>
        <taxon>Actinomycetes</taxon>
        <taxon>Micrococcales</taxon>
        <taxon>Dermacoccaceae</taxon>
        <taxon>Flexivirga</taxon>
    </lineage>
</organism>
<feature type="domain" description="ABC transporter" evidence="4">
    <location>
        <begin position="3"/>
        <end position="235"/>
    </location>
</feature>
<reference evidence="5 6" key="1">
    <citation type="submission" date="2020-05" db="EMBL/GenBank/DDBJ databases">
        <title>Flexivirga sp. ID2601S isolated from air conditioner.</title>
        <authorList>
            <person name="Kim D.H."/>
        </authorList>
    </citation>
    <scope>NUCLEOTIDE SEQUENCE [LARGE SCALE GENOMIC DNA]</scope>
    <source>
        <strain evidence="5 6">ID2601S</strain>
    </source>
</reference>
<evidence type="ECO:0000256" key="3">
    <source>
        <dbReference type="ARBA" id="ARBA00022840"/>
    </source>
</evidence>
<dbReference type="InterPro" id="IPR003439">
    <property type="entry name" value="ABC_transporter-like_ATP-bd"/>
</dbReference>
<dbReference type="PANTHER" id="PTHR42794">
    <property type="entry name" value="HEMIN IMPORT ATP-BINDING PROTEIN HMUV"/>
    <property type="match status" value="1"/>
</dbReference>
<dbReference type="CDD" id="cd03214">
    <property type="entry name" value="ABC_Iron-Siderophores_B12_Hemin"/>
    <property type="match status" value="1"/>
</dbReference>
<dbReference type="FunFam" id="3.40.50.300:FF:000134">
    <property type="entry name" value="Iron-enterobactin ABC transporter ATP-binding protein"/>
    <property type="match status" value="1"/>
</dbReference>
<dbReference type="Gene3D" id="3.40.50.300">
    <property type="entry name" value="P-loop containing nucleotide triphosphate hydrolases"/>
    <property type="match status" value="1"/>
</dbReference>
<dbReference type="EMBL" id="JABENB010000001">
    <property type="protein sequence ID" value="NNG38531.1"/>
    <property type="molecule type" value="Genomic_DNA"/>
</dbReference>
<dbReference type="PANTHER" id="PTHR42794:SF2">
    <property type="entry name" value="ABC TRANSPORTER ATP-BINDING PROTEIN"/>
    <property type="match status" value="1"/>
</dbReference>
<keyword evidence="2" id="KW-0547">Nucleotide-binding</keyword>
<dbReference type="InterPro" id="IPR003593">
    <property type="entry name" value="AAA+_ATPase"/>
</dbReference>
<keyword evidence="6" id="KW-1185">Reference proteome</keyword>
<gene>
    <name evidence="5" type="ORF">HJ588_04475</name>
</gene>
<name>A0A849AGX8_9MICO</name>
<comment type="caution">
    <text evidence="5">The sequence shown here is derived from an EMBL/GenBank/DDBJ whole genome shotgun (WGS) entry which is preliminary data.</text>
</comment>
<dbReference type="InterPro" id="IPR027417">
    <property type="entry name" value="P-loop_NTPase"/>
</dbReference>
<accession>A0A849AGX8</accession>
<sequence>MRVEIDRIGWDAGDSAIVDDVTATLEAGSFTAVVGPNGSGKTTLLHLVAGLRRPARGEVRYDGKPLRDLPARERARSTALLEQQPDTSLELSVRDVVALGRIPHVGRWPGALDEGAQLVPAAMREADVVHLAHRTWSTLSGGERQRTQLARALAQQPRLLLLDEPTNHLDLQHQLSLLETVARQGITTMAVLHDLDLAAAFCPRIIVMSQGRVAASGDTEAVLTAGLVDTVFGVCATVERTDRLRISWSRQGAGR</sequence>
<evidence type="ECO:0000259" key="4">
    <source>
        <dbReference type="PROSITE" id="PS50893"/>
    </source>
</evidence>
<proteinExistence type="predicted"/>
<evidence type="ECO:0000313" key="5">
    <source>
        <dbReference type="EMBL" id="NNG38531.1"/>
    </source>
</evidence>
<evidence type="ECO:0000256" key="2">
    <source>
        <dbReference type="ARBA" id="ARBA00022741"/>
    </source>
</evidence>
<dbReference type="PROSITE" id="PS50893">
    <property type="entry name" value="ABC_TRANSPORTER_2"/>
    <property type="match status" value="1"/>
</dbReference>
<dbReference type="GO" id="GO:0005524">
    <property type="term" value="F:ATP binding"/>
    <property type="evidence" value="ECO:0007669"/>
    <property type="project" value="UniProtKB-KW"/>
</dbReference>
<dbReference type="AlphaFoldDB" id="A0A849AGX8"/>
<dbReference type="GO" id="GO:0016887">
    <property type="term" value="F:ATP hydrolysis activity"/>
    <property type="evidence" value="ECO:0007669"/>
    <property type="project" value="InterPro"/>
</dbReference>
<keyword evidence="1" id="KW-0813">Transport</keyword>
<evidence type="ECO:0000313" key="6">
    <source>
        <dbReference type="Proteomes" id="UP000557772"/>
    </source>
</evidence>
<dbReference type="Pfam" id="PF00005">
    <property type="entry name" value="ABC_tran"/>
    <property type="match status" value="1"/>
</dbReference>
<evidence type="ECO:0000256" key="1">
    <source>
        <dbReference type="ARBA" id="ARBA00022448"/>
    </source>
</evidence>